<evidence type="ECO:0000313" key="3">
    <source>
        <dbReference type="Proteomes" id="UP000663525"/>
    </source>
</evidence>
<dbReference type="Pfam" id="PF23960">
    <property type="entry name" value="DUF7289"/>
    <property type="match status" value="1"/>
</dbReference>
<organism evidence="2 3">
    <name type="scientific">Halapricum desulfuricans</name>
    <dbReference type="NCBI Taxonomy" id="2841257"/>
    <lineage>
        <taxon>Archaea</taxon>
        <taxon>Methanobacteriati</taxon>
        <taxon>Methanobacteriota</taxon>
        <taxon>Stenosarchaea group</taxon>
        <taxon>Halobacteria</taxon>
        <taxon>Halobacteriales</taxon>
        <taxon>Haloarculaceae</taxon>
        <taxon>Halapricum</taxon>
    </lineage>
</organism>
<sequence length="267" mass="29000">MTRRTADRRETAEQDRNAGERGISEVLGFALVFALVVSTAVLVAVVGFDELENTRDQEELNNAERAFDVLADNMADIHADGAPSRATEINLESAQLEVGDPVTFNVTGVNQTGASFVNEFTSEPIVYASGDTKIVYSGGAVFRTTGDGGFLIREPPLLINSKEVVLPVVQILHRGDVASTSGTTVRVRAESRQRLPVPTFNRDSENFEKIILNITSPRGSLWGEYLSAQGGVTDCVERPQSNSVRCTIADPGSVYLTRDLILYAFET</sequence>
<keyword evidence="1" id="KW-1133">Transmembrane helix</keyword>
<dbReference type="Proteomes" id="UP000663525">
    <property type="component" value="Chromosome"/>
</dbReference>
<keyword evidence="1" id="KW-0472">Membrane</keyword>
<accession>A0A897N4U9</accession>
<dbReference type="GeneID" id="68855161"/>
<keyword evidence="1" id="KW-0812">Transmembrane</keyword>
<dbReference type="RefSeq" id="WP_418886438.1">
    <property type="nucleotide sequence ID" value="NZ_CP064787.1"/>
</dbReference>
<evidence type="ECO:0000313" key="2">
    <source>
        <dbReference type="EMBL" id="QSG05905.1"/>
    </source>
</evidence>
<keyword evidence="2" id="KW-0282">Flagellum</keyword>
<protein>
    <submittedName>
        <fullName evidence="2">Putative pilin/flagellin</fullName>
    </submittedName>
</protein>
<evidence type="ECO:0000256" key="1">
    <source>
        <dbReference type="SAM" id="Phobius"/>
    </source>
</evidence>
<keyword evidence="2" id="KW-0969">Cilium</keyword>
<feature type="transmembrane region" description="Helical" evidence="1">
    <location>
        <begin position="26"/>
        <end position="48"/>
    </location>
</feature>
<name>A0A897N4U9_9EURY</name>
<dbReference type="InterPro" id="IPR055713">
    <property type="entry name" value="DUF7289"/>
</dbReference>
<dbReference type="EMBL" id="CP064787">
    <property type="protein sequence ID" value="QSG05905.1"/>
    <property type="molecule type" value="Genomic_DNA"/>
</dbReference>
<gene>
    <name evidence="2" type="ORF">HSR121_1566</name>
</gene>
<reference evidence="2" key="1">
    <citation type="submission" date="2020-11" db="EMBL/GenBank/DDBJ databases">
        <title>Carbohydrate-dependent, anaerobic sulfur respiration: A novel catabolism in halophilic archaea.</title>
        <authorList>
            <person name="Sorokin D.Y."/>
            <person name="Messina E."/>
            <person name="Smedile F."/>
            <person name="La Cono V."/>
            <person name="Hallsworth J.E."/>
            <person name="Yakimov M.M."/>
        </authorList>
    </citation>
    <scope>NUCLEOTIDE SEQUENCE</scope>
    <source>
        <strain evidence="2">HSR12-1</strain>
    </source>
</reference>
<keyword evidence="2" id="KW-0966">Cell projection</keyword>
<proteinExistence type="predicted"/>
<dbReference type="AlphaFoldDB" id="A0A897N4U9"/>